<dbReference type="AlphaFoldDB" id="I3EHS5"/>
<dbReference type="InParanoid" id="I3EHS5"/>
<proteinExistence type="predicted"/>
<dbReference type="EMBL" id="GL870877">
    <property type="protein sequence ID" value="EIJ88772.1"/>
    <property type="molecule type" value="Genomic_DNA"/>
</dbReference>
<dbReference type="VEuPathDB" id="MicrosporidiaDB:NEQG_00591"/>
<sequence length="159" mass="18608">MDLPSEQDIENMNLTTKKMLLEKNKSFLMNSILHIKEEKWDKTLFMAAMRAWMRLCTSLDEESSAGSTSTEEIMFWEYITEILESISTYTSEEEEASKENIDIFVLSINRMPVCASSLFYLSRLININQQNESSLYGRFCSLISCMKRLYNEITKRGYK</sequence>
<gene>
    <name evidence="1" type="ORF">NEQG_00591</name>
</gene>
<organism evidence="1 2">
    <name type="scientific">Nematocida parisii (strain ERTm3)</name>
    <name type="common">Nematode killer fungus</name>
    <dbReference type="NCBI Taxonomy" id="935791"/>
    <lineage>
        <taxon>Eukaryota</taxon>
        <taxon>Fungi</taxon>
        <taxon>Fungi incertae sedis</taxon>
        <taxon>Microsporidia</taxon>
        <taxon>Nematocida</taxon>
    </lineage>
</organism>
<accession>I3EHS5</accession>
<protein>
    <submittedName>
        <fullName evidence="1">Uncharacterized protein</fullName>
    </submittedName>
</protein>
<evidence type="ECO:0000313" key="1">
    <source>
        <dbReference type="EMBL" id="EIJ88772.1"/>
    </source>
</evidence>
<dbReference type="HOGENOM" id="CLU_1687096_0_0_1"/>
<keyword evidence="2" id="KW-1185">Reference proteome</keyword>
<reference evidence="1" key="1">
    <citation type="submission" date="2011-01" db="EMBL/GenBank/DDBJ databases">
        <title>The Genome Sequence of Nematocida parisii strain ERTm3.</title>
        <authorList>
            <consortium name="The Broad Institute Genome Sequencing Platform"/>
            <consortium name="The Broad Institute Genome Sequencing Center for Infectious Disease"/>
            <person name="Cuomo C."/>
            <person name="Troemel E."/>
            <person name="Young S.K."/>
            <person name="Zeng Q."/>
            <person name="Gargeya S."/>
            <person name="Fitzgerald M."/>
            <person name="Haas B."/>
            <person name="Abouelleil A."/>
            <person name="Alvarado L."/>
            <person name="Arachchi H.M."/>
            <person name="Berlin A."/>
            <person name="Chapman S.B."/>
            <person name="Gearin G."/>
            <person name="Goldberg J."/>
            <person name="Griggs A."/>
            <person name="Gujja S."/>
            <person name="Hansen M."/>
            <person name="Heiman D."/>
            <person name="Howarth C."/>
            <person name="Larimer J."/>
            <person name="Lui A."/>
            <person name="MacDonald P.J.P."/>
            <person name="McCowen C."/>
            <person name="Montmayeur A."/>
            <person name="Murphy C."/>
            <person name="Neiman D."/>
            <person name="Pearson M."/>
            <person name="Priest M."/>
            <person name="Roberts A."/>
            <person name="Saif S."/>
            <person name="Shea T."/>
            <person name="Sisk P."/>
            <person name="Stolte C."/>
            <person name="Sykes S."/>
            <person name="Wortman J."/>
            <person name="Nusbaum C."/>
            <person name="Birren B."/>
        </authorList>
    </citation>
    <scope>NUCLEOTIDE SEQUENCE</scope>
    <source>
        <strain evidence="1">ERTm3</strain>
    </source>
</reference>
<dbReference type="Proteomes" id="UP000002872">
    <property type="component" value="Unassembled WGS sequence"/>
</dbReference>
<dbReference type="OMA" id="FWEYITE"/>
<name>I3EHS5_NEMP3</name>
<dbReference type="OrthoDB" id="2186894at2759"/>
<evidence type="ECO:0000313" key="2">
    <source>
        <dbReference type="Proteomes" id="UP000002872"/>
    </source>
</evidence>